<gene>
    <name evidence="2" type="primary">dtd</name>
    <name evidence="3" type="ORF">D0T11_06125</name>
</gene>
<comment type="domain">
    <text evidence="2">A Gly-cisPro motif from one monomer fits into the active site of the other monomer to allow specific chiral rejection of L-amino acids.</text>
</comment>
<dbReference type="SUPFAM" id="SSF69500">
    <property type="entry name" value="DTD-like"/>
    <property type="match status" value="1"/>
</dbReference>
<dbReference type="GO" id="GO:0019478">
    <property type="term" value="P:D-amino acid catabolic process"/>
    <property type="evidence" value="ECO:0007669"/>
    <property type="project" value="UniProtKB-UniRule"/>
</dbReference>
<comment type="catalytic activity">
    <reaction evidence="2">
        <text>glycyl-tRNA(Ala) + H2O = tRNA(Ala) + glycine + H(+)</text>
        <dbReference type="Rhea" id="RHEA:53744"/>
        <dbReference type="Rhea" id="RHEA-COMP:9657"/>
        <dbReference type="Rhea" id="RHEA-COMP:13640"/>
        <dbReference type="ChEBI" id="CHEBI:15377"/>
        <dbReference type="ChEBI" id="CHEBI:15378"/>
        <dbReference type="ChEBI" id="CHEBI:57305"/>
        <dbReference type="ChEBI" id="CHEBI:78442"/>
        <dbReference type="ChEBI" id="CHEBI:78522"/>
    </reaction>
</comment>
<dbReference type="EMBL" id="QYCN01000006">
    <property type="protein sequence ID" value="RIY12211.1"/>
    <property type="molecule type" value="Genomic_DNA"/>
</dbReference>
<dbReference type="GO" id="GO:0051500">
    <property type="term" value="F:D-tyrosyl-tRNA(Tyr) deacylase activity"/>
    <property type="evidence" value="ECO:0007669"/>
    <property type="project" value="TreeGrafter"/>
</dbReference>
<evidence type="ECO:0000256" key="2">
    <source>
        <dbReference type="HAMAP-Rule" id="MF_00518"/>
    </source>
</evidence>
<dbReference type="Pfam" id="PF02580">
    <property type="entry name" value="Tyr_Deacylase"/>
    <property type="match status" value="1"/>
</dbReference>
<dbReference type="InterPro" id="IPR003732">
    <property type="entry name" value="Daa-tRNA_deacyls_DTD"/>
</dbReference>
<dbReference type="PANTHER" id="PTHR10472:SF5">
    <property type="entry name" value="D-AMINOACYL-TRNA DEACYLASE 1"/>
    <property type="match status" value="1"/>
</dbReference>
<name>A0A418R4D5_9BACT</name>
<dbReference type="RefSeq" id="WP_119654893.1">
    <property type="nucleotide sequence ID" value="NZ_JBHUOI010000041.1"/>
</dbReference>
<dbReference type="OrthoDB" id="9801395at2"/>
<comment type="subcellular location">
    <subcellularLocation>
        <location evidence="2">Cytoplasm</location>
    </subcellularLocation>
</comment>
<proteinExistence type="inferred from homology"/>
<comment type="caution">
    <text evidence="3">The sequence shown here is derived from an EMBL/GenBank/DDBJ whole genome shotgun (WGS) entry which is preliminary data.</text>
</comment>
<dbReference type="Proteomes" id="UP000284250">
    <property type="component" value="Unassembled WGS sequence"/>
</dbReference>
<dbReference type="HAMAP" id="MF_00518">
    <property type="entry name" value="Deacylase_Dtd"/>
    <property type="match status" value="1"/>
</dbReference>
<dbReference type="PANTHER" id="PTHR10472">
    <property type="entry name" value="D-TYROSYL-TRNA TYR DEACYLASE"/>
    <property type="match status" value="1"/>
</dbReference>
<accession>A0A418R4D5</accession>
<keyword evidence="2" id="KW-0963">Cytoplasm</keyword>
<evidence type="ECO:0000313" key="3">
    <source>
        <dbReference type="EMBL" id="RIY12211.1"/>
    </source>
</evidence>
<dbReference type="InterPro" id="IPR023509">
    <property type="entry name" value="DTD-like_sf"/>
</dbReference>
<comment type="catalytic activity">
    <reaction evidence="2">
        <text>a D-aminoacyl-tRNA + H2O = a tRNA + a D-alpha-amino acid + H(+)</text>
        <dbReference type="Rhea" id="RHEA:13953"/>
        <dbReference type="Rhea" id="RHEA-COMP:10123"/>
        <dbReference type="Rhea" id="RHEA-COMP:10124"/>
        <dbReference type="ChEBI" id="CHEBI:15377"/>
        <dbReference type="ChEBI" id="CHEBI:15378"/>
        <dbReference type="ChEBI" id="CHEBI:59871"/>
        <dbReference type="ChEBI" id="CHEBI:78442"/>
        <dbReference type="ChEBI" id="CHEBI:79333"/>
        <dbReference type="EC" id="3.1.1.96"/>
    </reaction>
</comment>
<protein>
    <recommendedName>
        <fullName evidence="2">D-aminoacyl-tRNA deacylase</fullName>
        <shortName evidence="2">DTD</shortName>
        <ecNumber evidence="2">3.1.1.96</ecNumber>
    </recommendedName>
    <alternativeName>
        <fullName evidence="2">Gly-tRNA(Ala) deacylase</fullName>
        <ecNumber evidence="2">3.1.1.-</ecNumber>
    </alternativeName>
</protein>
<comment type="function">
    <text evidence="2">An aminoacyl-tRNA editing enzyme that deacylates mischarged D-aminoacyl-tRNAs. Also deacylates mischarged glycyl-tRNA(Ala), protecting cells against glycine mischarging by AlaRS. Acts via tRNA-based rather than protein-based catalysis; rejects L-amino acids rather than detecting D-amino acids in the active site. By recycling D-aminoacyl-tRNA to D-amino acids and free tRNA molecules, this enzyme counteracts the toxicity associated with the formation of D-aminoacyl-tRNA entities in vivo and helps enforce protein L-homochirality.</text>
</comment>
<dbReference type="NCBIfam" id="TIGR00256">
    <property type="entry name" value="D-aminoacyl-tRNA deacylase"/>
    <property type="match status" value="1"/>
</dbReference>
<dbReference type="GO" id="GO:0005737">
    <property type="term" value="C:cytoplasm"/>
    <property type="evidence" value="ECO:0007669"/>
    <property type="project" value="UniProtKB-SubCell"/>
</dbReference>
<dbReference type="AlphaFoldDB" id="A0A418R4D5"/>
<dbReference type="GO" id="GO:0043908">
    <property type="term" value="F:Ser(Gly)-tRNA(Ala) hydrolase activity"/>
    <property type="evidence" value="ECO:0007669"/>
    <property type="project" value="UniProtKB-UniRule"/>
</dbReference>
<comment type="similarity">
    <text evidence="1 2">Belongs to the DTD family.</text>
</comment>
<sequence>MRLVLQRVRHARVTVEGRVTGQIGPGLLVLVGFAPEDDAGILERMARKLVQLRIFSDEEGCMNCSVQEVGGQVLVVSQFTLLADARKGNRPSYVGAAPPRLAIPLYEQFVQRLSALLGQPVATGEFGADMQVELLNDGPVTIVLDSREMGK</sequence>
<organism evidence="3 4">
    <name type="scientific">Hymenobacter rubripertinctus</name>
    <dbReference type="NCBI Taxonomy" id="2029981"/>
    <lineage>
        <taxon>Bacteria</taxon>
        <taxon>Pseudomonadati</taxon>
        <taxon>Bacteroidota</taxon>
        <taxon>Cytophagia</taxon>
        <taxon>Cytophagales</taxon>
        <taxon>Hymenobacteraceae</taxon>
        <taxon>Hymenobacter</taxon>
    </lineage>
</organism>
<evidence type="ECO:0000256" key="1">
    <source>
        <dbReference type="ARBA" id="ARBA00009673"/>
    </source>
</evidence>
<dbReference type="EC" id="3.1.1.-" evidence="2"/>
<keyword evidence="4" id="KW-1185">Reference proteome</keyword>
<dbReference type="EC" id="3.1.1.96" evidence="2"/>
<keyword evidence="2" id="KW-0820">tRNA-binding</keyword>
<evidence type="ECO:0000313" key="4">
    <source>
        <dbReference type="Proteomes" id="UP000284250"/>
    </source>
</evidence>
<comment type="subunit">
    <text evidence="2">Homodimer.</text>
</comment>
<dbReference type="GO" id="GO:0000049">
    <property type="term" value="F:tRNA binding"/>
    <property type="evidence" value="ECO:0007669"/>
    <property type="project" value="UniProtKB-UniRule"/>
</dbReference>
<keyword evidence="2 3" id="KW-0378">Hydrolase</keyword>
<reference evidence="3 4" key="1">
    <citation type="submission" date="2019-01" db="EMBL/GenBank/DDBJ databases">
        <title>Hymenobacter humicola sp. nov., isolated from soils in Antarctica.</title>
        <authorList>
            <person name="Sedlacek I."/>
            <person name="Holochova P."/>
            <person name="Kralova S."/>
            <person name="Pantucek R."/>
            <person name="Stankova E."/>
            <person name="Vrbovska V."/>
            <person name="Kristofova L."/>
            <person name="Svec P."/>
            <person name="Busse H.-J."/>
        </authorList>
    </citation>
    <scope>NUCLEOTIDE SEQUENCE [LARGE SCALE GENOMIC DNA]</scope>
    <source>
        <strain evidence="3 4">CCM 8852</strain>
    </source>
</reference>
<dbReference type="FunFam" id="3.50.80.10:FF:000001">
    <property type="entry name" value="D-aminoacyl-tRNA deacylase"/>
    <property type="match status" value="1"/>
</dbReference>
<dbReference type="Gene3D" id="3.50.80.10">
    <property type="entry name" value="D-tyrosyl-tRNA(Tyr) deacylase"/>
    <property type="match status" value="1"/>
</dbReference>
<feature type="short sequence motif" description="Gly-cisPro motif, important for rejection of L-amino acids" evidence="2">
    <location>
        <begin position="138"/>
        <end position="139"/>
    </location>
</feature>
<keyword evidence="2" id="KW-0694">RNA-binding</keyword>
<dbReference type="GO" id="GO:0106026">
    <property type="term" value="F:Gly-tRNA(Ala) deacylase activity"/>
    <property type="evidence" value="ECO:0007669"/>
    <property type="project" value="UniProtKB-UniRule"/>
</dbReference>